<sequence>MRADLHIHTTASDGTWDPSQVVEAVCAAGIGVFAISDHDSVANVEETKLLAAQAGLCFLPGVELNSTKDGHNYHILGYGIDSHNTALLELCRHNQRLLEQKDVDSVRNLIERGWPLSMEEFASYSYDPHRGGWKALAYLQDKGLCTDVNDFFRRIFTAENDLGFPDFPAIAEVVSVIHQAGGVAICAHLASDFHGAGMQEYLPRLVDEELDGFECYHSGHRAEDSRLLAHFCRRHKLYISGGSDCHGSFVPSRHLGIPEIDTGMLYLPMLQQ</sequence>
<dbReference type="SUPFAM" id="SSF89550">
    <property type="entry name" value="PHP domain-like"/>
    <property type="match status" value="1"/>
</dbReference>
<dbReference type="Pfam" id="PF02811">
    <property type="entry name" value="PHP"/>
    <property type="match status" value="1"/>
</dbReference>
<dbReference type="Gene3D" id="3.20.20.140">
    <property type="entry name" value="Metal-dependent hydrolases"/>
    <property type="match status" value="1"/>
</dbReference>
<feature type="domain" description="Polymerase/histidinol phosphatase N-terminal" evidence="1">
    <location>
        <begin position="3"/>
        <end position="68"/>
    </location>
</feature>
<evidence type="ECO:0000313" key="3">
    <source>
        <dbReference type="Proteomes" id="UP000198943"/>
    </source>
</evidence>
<gene>
    <name evidence="2" type="ORF">SAMN04487864_10492</name>
</gene>
<dbReference type="SMART" id="SM00481">
    <property type="entry name" value="POLIIIAc"/>
    <property type="match status" value="1"/>
</dbReference>
<dbReference type="EMBL" id="FMYW01000004">
    <property type="protein sequence ID" value="SDC26649.1"/>
    <property type="molecule type" value="Genomic_DNA"/>
</dbReference>
<dbReference type="AlphaFoldDB" id="A0A1G6K6H8"/>
<protein>
    <recommendedName>
        <fullName evidence="1">Polymerase/histidinol phosphatase N-terminal domain-containing protein</fullName>
    </recommendedName>
</protein>
<accession>A0A1G6K6H8</accession>
<evidence type="ECO:0000313" key="2">
    <source>
        <dbReference type="EMBL" id="SDC26649.1"/>
    </source>
</evidence>
<dbReference type="GO" id="GO:0004534">
    <property type="term" value="F:5'-3' RNA exonuclease activity"/>
    <property type="evidence" value="ECO:0007669"/>
    <property type="project" value="TreeGrafter"/>
</dbReference>
<dbReference type="GO" id="GO:0035312">
    <property type="term" value="F:5'-3' DNA exonuclease activity"/>
    <property type="evidence" value="ECO:0007669"/>
    <property type="project" value="TreeGrafter"/>
</dbReference>
<dbReference type="InterPro" id="IPR052018">
    <property type="entry name" value="PHP_domain"/>
</dbReference>
<name>A0A1G6K6H8_9FIRM</name>
<dbReference type="CDD" id="cd07438">
    <property type="entry name" value="PHP_HisPPase_AMP"/>
    <property type="match status" value="1"/>
</dbReference>
<organism evidence="2 3">
    <name type="scientific">Succiniclasticum ruminis</name>
    <dbReference type="NCBI Taxonomy" id="40841"/>
    <lineage>
        <taxon>Bacteria</taxon>
        <taxon>Bacillati</taxon>
        <taxon>Bacillota</taxon>
        <taxon>Negativicutes</taxon>
        <taxon>Acidaminococcales</taxon>
        <taxon>Acidaminococcaceae</taxon>
        <taxon>Succiniclasticum</taxon>
    </lineage>
</organism>
<keyword evidence="3" id="KW-1185">Reference proteome</keyword>
<dbReference type="RefSeq" id="WP_093729785.1">
    <property type="nucleotide sequence ID" value="NZ_FMYW01000004.1"/>
</dbReference>
<dbReference type="Proteomes" id="UP000198943">
    <property type="component" value="Unassembled WGS sequence"/>
</dbReference>
<dbReference type="InterPro" id="IPR004013">
    <property type="entry name" value="PHP_dom"/>
</dbReference>
<dbReference type="InterPro" id="IPR003141">
    <property type="entry name" value="Pol/His_phosphatase_N"/>
</dbReference>
<dbReference type="PANTHER" id="PTHR42924:SF3">
    <property type="entry name" value="POLYMERASE_HISTIDINOL PHOSPHATASE N-TERMINAL DOMAIN-CONTAINING PROTEIN"/>
    <property type="match status" value="1"/>
</dbReference>
<dbReference type="PANTHER" id="PTHR42924">
    <property type="entry name" value="EXONUCLEASE"/>
    <property type="match status" value="1"/>
</dbReference>
<evidence type="ECO:0000259" key="1">
    <source>
        <dbReference type="SMART" id="SM00481"/>
    </source>
</evidence>
<dbReference type="Gene3D" id="1.10.150.650">
    <property type="match status" value="1"/>
</dbReference>
<reference evidence="3" key="1">
    <citation type="submission" date="2016-10" db="EMBL/GenBank/DDBJ databases">
        <authorList>
            <person name="Varghese N."/>
            <person name="Submissions S."/>
        </authorList>
    </citation>
    <scope>NUCLEOTIDE SEQUENCE [LARGE SCALE GENOMIC DNA]</scope>
    <source>
        <strain evidence="3">DSM 11005</strain>
    </source>
</reference>
<dbReference type="OrthoDB" id="9804333at2"/>
<proteinExistence type="predicted"/>
<dbReference type="InterPro" id="IPR016195">
    <property type="entry name" value="Pol/histidinol_Pase-like"/>
</dbReference>